<dbReference type="CDD" id="cd00397">
    <property type="entry name" value="DNA_BRE_C"/>
    <property type="match status" value="1"/>
</dbReference>
<dbReference type="Pfam" id="PF00589">
    <property type="entry name" value="Phage_integrase"/>
    <property type="match status" value="1"/>
</dbReference>
<dbReference type="PROSITE" id="PS51898">
    <property type="entry name" value="TYR_RECOMBINASE"/>
    <property type="match status" value="1"/>
</dbReference>
<dbReference type="Proteomes" id="UP001500879">
    <property type="component" value="Unassembled WGS sequence"/>
</dbReference>
<evidence type="ECO:0000313" key="4">
    <source>
        <dbReference type="Proteomes" id="UP001500879"/>
    </source>
</evidence>
<dbReference type="InterPro" id="IPR050090">
    <property type="entry name" value="Tyrosine_recombinase_XerCD"/>
</dbReference>
<evidence type="ECO:0000259" key="2">
    <source>
        <dbReference type="PROSITE" id="PS51898"/>
    </source>
</evidence>
<name>A0ABN0Z3E6_9ACTN</name>
<gene>
    <name evidence="3" type="ORF">GCM10010357_61100</name>
</gene>
<reference evidence="3 4" key="1">
    <citation type="journal article" date="2019" name="Int. J. Syst. Evol. Microbiol.">
        <title>The Global Catalogue of Microorganisms (GCM) 10K type strain sequencing project: providing services to taxonomists for standard genome sequencing and annotation.</title>
        <authorList>
            <consortium name="The Broad Institute Genomics Platform"/>
            <consortium name="The Broad Institute Genome Sequencing Center for Infectious Disease"/>
            <person name="Wu L."/>
            <person name="Ma J."/>
        </authorList>
    </citation>
    <scope>NUCLEOTIDE SEQUENCE [LARGE SCALE GENOMIC DNA]</scope>
    <source>
        <strain evidence="3 4">JCM 4788</strain>
    </source>
</reference>
<accession>A0ABN0Z3E6</accession>
<dbReference type="InterPro" id="IPR002104">
    <property type="entry name" value="Integrase_catalytic"/>
</dbReference>
<dbReference type="SUPFAM" id="SSF56349">
    <property type="entry name" value="DNA breaking-rejoining enzymes"/>
    <property type="match status" value="1"/>
</dbReference>
<protein>
    <recommendedName>
        <fullName evidence="2">Tyr recombinase domain-containing protein</fullName>
    </recommendedName>
</protein>
<dbReference type="EMBL" id="BAAABX010000065">
    <property type="protein sequence ID" value="GAA0431218.1"/>
    <property type="molecule type" value="Genomic_DNA"/>
</dbReference>
<sequence length="361" mass="40668">MAVKTATRALKSPLRIHSRAAGRTGAAPVATPPDPWVADRNGALDEYELHLRTTNNKHGRPFQEKTITAYKKPVLALNKWMTAEGMEGDFTACDTATLNVFFRWYYDTHDVPKSPDGRGGYTGGTNTLQRNMRGFFKWMAEEYDHPDPWADPKLQRYAAPKDMPPKTLSEEFIEDMLRVTGGGNPRVRDFAKLRDHAIIRVLTDVVRAEQLLNLRDDTLDLVNGLAHIVPLKEGRADGVGYVVPLQPKTVIACKRYLRARQGHRYERSGWFWLGTRGRSRLTYSGLYKMLKRRAEEAGYASAGGAHPWRHTTIHEWLDGGVSGENVMQLAGWKSSAMLRRYGADMATERAVKAVHGLGDRH</sequence>
<dbReference type="PANTHER" id="PTHR30349">
    <property type="entry name" value="PHAGE INTEGRASE-RELATED"/>
    <property type="match status" value="1"/>
</dbReference>
<evidence type="ECO:0000256" key="1">
    <source>
        <dbReference type="ARBA" id="ARBA00023172"/>
    </source>
</evidence>
<dbReference type="PANTHER" id="PTHR30349:SF81">
    <property type="entry name" value="TYROSINE RECOMBINASE XERC"/>
    <property type="match status" value="1"/>
</dbReference>
<dbReference type="RefSeq" id="WP_344031316.1">
    <property type="nucleotide sequence ID" value="NZ_BAAABX010000065.1"/>
</dbReference>
<dbReference type="InterPro" id="IPR011010">
    <property type="entry name" value="DNA_brk_join_enz"/>
</dbReference>
<comment type="caution">
    <text evidence="3">The sequence shown here is derived from an EMBL/GenBank/DDBJ whole genome shotgun (WGS) entry which is preliminary data.</text>
</comment>
<keyword evidence="4" id="KW-1185">Reference proteome</keyword>
<dbReference type="InterPro" id="IPR013762">
    <property type="entry name" value="Integrase-like_cat_sf"/>
</dbReference>
<keyword evidence="1" id="KW-0233">DNA recombination</keyword>
<dbReference type="Gene3D" id="1.10.443.10">
    <property type="entry name" value="Intergrase catalytic core"/>
    <property type="match status" value="1"/>
</dbReference>
<proteinExistence type="predicted"/>
<organism evidence="3 4">
    <name type="scientific">Streptomyces luteireticuli</name>
    <dbReference type="NCBI Taxonomy" id="173858"/>
    <lineage>
        <taxon>Bacteria</taxon>
        <taxon>Bacillati</taxon>
        <taxon>Actinomycetota</taxon>
        <taxon>Actinomycetes</taxon>
        <taxon>Kitasatosporales</taxon>
        <taxon>Streptomycetaceae</taxon>
        <taxon>Streptomyces</taxon>
    </lineage>
</organism>
<evidence type="ECO:0000313" key="3">
    <source>
        <dbReference type="EMBL" id="GAA0431218.1"/>
    </source>
</evidence>
<feature type="domain" description="Tyr recombinase" evidence="2">
    <location>
        <begin position="163"/>
        <end position="355"/>
    </location>
</feature>